<evidence type="ECO:0000313" key="3">
    <source>
        <dbReference type="Proteomes" id="UP001470230"/>
    </source>
</evidence>
<proteinExistence type="predicted"/>
<dbReference type="PANTHER" id="PTHR23011">
    <property type="entry name" value="CYCLIC NUCLEOTIDE-BINDING DOMAIN CONTAINING PROTEIN"/>
    <property type="match status" value="1"/>
</dbReference>
<protein>
    <recommendedName>
        <fullName evidence="1">Cyclic nucleotide-binding domain-containing protein</fullName>
    </recommendedName>
</protein>
<dbReference type="Proteomes" id="UP001470230">
    <property type="component" value="Unassembled WGS sequence"/>
</dbReference>
<dbReference type="SUPFAM" id="SSF51206">
    <property type="entry name" value="cAMP-binding domain-like"/>
    <property type="match status" value="2"/>
</dbReference>
<accession>A0ABR2KF69</accession>
<feature type="domain" description="Cyclic nucleotide-binding" evidence="1">
    <location>
        <begin position="80"/>
        <end position="217"/>
    </location>
</feature>
<dbReference type="InterPro" id="IPR000595">
    <property type="entry name" value="cNMP-bd_dom"/>
</dbReference>
<dbReference type="Gene3D" id="2.60.120.10">
    <property type="entry name" value="Jelly Rolls"/>
    <property type="match status" value="2"/>
</dbReference>
<evidence type="ECO:0000313" key="2">
    <source>
        <dbReference type="EMBL" id="KAK8889473.1"/>
    </source>
</evidence>
<gene>
    <name evidence="2" type="ORF">M9Y10_034220</name>
</gene>
<keyword evidence="3" id="KW-1185">Reference proteome</keyword>
<dbReference type="PANTHER" id="PTHR23011:SF28">
    <property type="entry name" value="CYCLIC NUCLEOTIDE-BINDING DOMAIN CONTAINING PROTEIN"/>
    <property type="match status" value="1"/>
</dbReference>
<organism evidence="2 3">
    <name type="scientific">Tritrichomonas musculus</name>
    <dbReference type="NCBI Taxonomy" id="1915356"/>
    <lineage>
        <taxon>Eukaryota</taxon>
        <taxon>Metamonada</taxon>
        <taxon>Parabasalia</taxon>
        <taxon>Tritrichomonadida</taxon>
        <taxon>Tritrichomonadidae</taxon>
        <taxon>Tritrichomonas</taxon>
    </lineage>
</organism>
<evidence type="ECO:0000259" key="1">
    <source>
        <dbReference type="PROSITE" id="PS50042"/>
    </source>
</evidence>
<dbReference type="InterPro" id="IPR018490">
    <property type="entry name" value="cNMP-bd_dom_sf"/>
</dbReference>
<dbReference type="InterPro" id="IPR014710">
    <property type="entry name" value="RmlC-like_jellyroll"/>
</dbReference>
<reference evidence="2 3" key="1">
    <citation type="submission" date="2024-04" db="EMBL/GenBank/DDBJ databases">
        <title>Tritrichomonas musculus Genome.</title>
        <authorList>
            <person name="Alves-Ferreira E."/>
            <person name="Grigg M."/>
            <person name="Lorenzi H."/>
            <person name="Galac M."/>
        </authorList>
    </citation>
    <scope>NUCLEOTIDE SEQUENCE [LARGE SCALE GENOMIC DNA]</scope>
    <source>
        <strain evidence="2 3">EAF2021</strain>
    </source>
</reference>
<comment type="caution">
    <text evidence="2">The sequence shown here is derived from an EMBL/GenBank/DDBJ whole genome shotgun (WGS) entry which is preliminary data.</text>
</comment>
<name>A0ABR2KF69_9EUKA</name>
<sequence length="434" mass="50950">MEYVEAPIYYDPTRPVQTSPRRLPRIIMKPRQDVKKRQKLSYTKALQALYVPPSQRTEDMVQSISQCLSRWPDFTNCIHSDKERKDICTEITIQRHQGNTILFKQGDSPDGWYLVFSGSCLVIINWPDDTYDHLLNEDQLFVLRFYFGEESHFRLLAVKGPTQEFGSTALIKSKPRNATIFVNEDSQLLHVDAFYYQMSVQWYAKMQMSRRTTFLEEIPDLKLLQEDHACYDRLAENLRERNFQKGDIINREHFICQGFFVLMTGCLLKTYVCDFNGIPKHSDTIKLMDGFEVNYPTSIQNVKTKTYGPKEVVADPSLKDLKGQPFYYVVVKDTAGYEIPMSELYYLVPVQIRERVLDILLKEPTDTELLHQWMENERKIIWKAYKKQCSKEARQYMKTEHRMLTGNVIGRVATIPKPVKPPKKSRYVIRYNVA</sequence>
<dbReference type="PROSITE" id="PS50042">
    <property type="entry name" value="CNMP_BINDING_3"/>
    <property type="match status" value="1"/>
</dbReference>
<dbReference type="CDD" id="cd00038">
    <property type="entry name" value="CAP_ED"/>
    <property type="match status" value="1"/>
</dbReference>
<dbReference type="EMBL" id="JAPFFF010000005">
    <property type="protein sequence ID" value="KAK8889473.1"/>
    <property type="molecule type" value="Genomic_DNA"/>
</dbReference>